<keyword evidence="2 4" id="KW-0378">Hydrolase</keyword>
<dbReference type="SUPFAM" id="SSF52972">
    <property type="entry name" value="ITPase-like"/>
    <property type="match status" value="1"/>
</dbReference>
<protein>
    <recommendedName>
        <fullName evidence="4">dTTP/UTP pyrophosphatase</fullName>
        <shortName evidence="4">dTTPase/UTPase</shortName>
        <ecNumber evidence="4">3.6.1.9</ecNumber>
    </recommendedName>
    <alternativeName>
        <fullName evidence="4">Nucleoside triphosphate pyrophosphatase</fullName>
    </alternativeName>
    <alternativeName>
        <fullName evidence="4">Nucleotide pyrophosphatase</fullName>
        <shortName evidence="4">Nucleotide PPase</shortName>
    </alternativeName>
</protein>
<feature type="site" description="Important for substrate specificity" evidence="4">
    <location>
        <position position="13"/>
    </location>
</feature>
<dbReference type="HAMAP" id="MF_00528">
    <property type="entry name" value="Maf"/>
    <property type="match status" value="1"/>
</dbReference>
<evidence type="ECO:0000256" key="3">
    <source>
        <dbReference type="ARBA" id="ARBA00023080"/>
    </source>
</evidence>
<dbReference type="RefSeq" id="WP_093321381.1">
    <property type="nucleotide sequence ID" value="NZ_FOHV01000026.1"/>
</dbReference>
<reference evidence="6" key="1">
    <citation type="submission" date="2016-10" db="EMBL/GenBank/DDBJ databases">
        <authorList>
            <person name="Varghese N."/>
            <person name="Submissions S."/>
        </authorList>
    </citation>
    <scope>NUCLEOTIDE SEQUENCE [LARGE SCALE GENOMIC DNA]</scope>
    <source>
        <strain evidence="6">DSM 18579</strain>
    </source>
</reference>
<comment type="cofactor">
    <cofactor evidence="1 4">
        <name>a divalent metal cation</name>
        <dbReference type="ChEBI" id="CHEBI:60240"/>
    </cofactor>
</comment>
<comment type="function">
    <text evidence="4">Nucleoside triphosphate pyrophosphatase that hydrolyzes dTTP and UTP. May have a dual role in cell division arrest and in preventing the incorporation of modified nucleotides into cellular nucleic acids.</text>
</comment>
<keyword evidence="6" id="KW-1185">Reference proteome</keyword>
<dbReference type="GO" id="GO:0036218">
    <property type="term" value="F:dTTP diphosphatase activity"/>
    <property type="evidence" value="ECO:0007669"/>
    <property type="project" value="RHEA"/>
</dbReference>
<accession>A0A1I0EFM0</accession>
<sequence length="187" mass="20575">MQQTLFLASTSPRRFELLSSLDIPFDVLHINVPEIKSPNELPETYVQRLSRDKAIAGIEMTIGKRIVIGADTIGVLDDLVLEKPRDESDAILMLKQLSGRTHTVLTGLTVATETKSITDVIKAEVTFRKLSEEEIIKYVATKEPLDKAGSYGIQGRGGAFVKSINGNYQAIIGLPLAHLIEMLSDIK</sequence>
<organism evidence="5 6">
    <name type="scientific">Thorsellia anophelis DSM 18579</name>
    <dbReference type="NCBI Taxonomy" id="1123402"/>
    <lineage>
        <taxon>Bacteria</taxon>
        <taxon>Pseudomonadati</taxon>
        <taxon>Pseudomonadota</taxon>
        <taxon>Gammaproteobacteria</taxon>
        <taxon>Enterobacterales</taxon>
        <taxon>Thorselliaceae</taxon>
        <taxon>Thorsellia</taxon>
    </lineage>
</organism>
<comment type="catalytic activity">
    <reaction evidence="4">
        <text>dTTP + H2O = dTMP + diphosphate + H(+)</text>
        <dbReference type="Rhea" id="RHEA:28534"/>
        <dbReference type="ChEBI" id="CHEBI:15377"/>
        <dbReference type="ChEBI" id="CHEBI:15378"/>
        <dbReference type="ChEBI" id="CHEBI:33019"/>
        <dbReference type="ChEBI" id="CHEBI:37568"/>
        <dbReference type="ChEBI" id="CHEBI:63528"/>
        <dbReference type="EC" id="3.6.1.9"/>
    </reaction>
</comment>
<dbReference type="Pfam" id="PF02545">
    <property type="entry name" value="Maf"/>
    <property type="match status" value="1"/>
</dbReference>
<comment type="catalytic activity">
    <reaction evidence="4">
        <text>UTP + H2O = UMP + diphosphate + H(+)</text>
        <dbReference type="Rhea" id="RHEA:29395"/>
        <dbReference type="ChEBI" id="CHEBI:15377"/>
        <dbReference type="ChEBI" id="CHEBI:15378"/>
        <dbReference type="ChEBI" id="CHEBI:33019"/>
        <dbReference type="ChEBI" id="CHEBI:46398"/>
        <dbReference type="ChEBI" id="CHEBI:57865"/>
        <dbReference type="EC" id="3.6.1.9"/>
    </reaction>
</comment>
<dbReference type="AlphaFoldDB" id="A0A1I0EFM0"/>
<comment type="subcellular location">
    <subcellularLocation>
        <location evidence="4">Cytoplasm</location>
    </subcellularLocation>
</comment>
<dbReference type="PANTHER" id="PTHR43213">
    <property type="entry name" value="BIFUNCTIONAL DTTP/UTP PYROPHOSPHATASE/METHYLTRANSFERASE PROTEIN-RELATED"/>
    <property type="match status" value="1"/>
</dbReference>
<dbReference type="Gene3D" id="3.90.950.10">
    <property type="match status" value="1"/>
</dbReference>
<evidence type="ECO:0000313" key="5">
    <source>
        <dbReference type="EMBL" id="SET44078.1"/>
    </source>
</evidence>
<dbReference type="Proteomes" id="UP000242642">
    <property type="component" value="Unassembled WGS sequence"/>
</dbReference>
<dbReference type="PANTHER" id="PTHR43213:SF5">
    <property type="entry name" value="BIFUNCTIONAL DTTP_UTP PYROPHOSPHATASE_METHYLTRANSFERASE PROTEIN-RELATED"/>
    <property type="match status" value="1"/>
</dbReference>
<evidence type="ECO:0000256" key="1">
    <source>
        <dbReference type="ARBA" id="ARBA00001968"/>
    </source>
</evidence>
<dbReference type="InterPro" id="IPR029001">
    <property type="entry name" value="ITPase-like_fam"/>
</dbReference>
<proteinExistence type="inferred from homology"/>
<dbReference type="EC" id="3.6.1.9" evidence="4"/>
<dbReference type="CDD" id="cd00555">
    <property type="entry name" value="Maf"/>
    <property type="match status" value="1"/>
</dbReference>
<dbReference type="STRING" id="1123402.SAMN02583745_02368"/>
<comment type="similarity">
    <text evidence="4">Belongs to the Maf family. YhdE subfamily.</text>
</comment>
<dbReference type="GO" id="GO:0009117">
    <property type="term" value="P:nucleotide metabolic process"/>
    <property type="evidence" value="ECO:0007669"/>
    <property type="project" value="UniProtKB-KW"/>
</dbReference>
<dbReference type="NCBIfam" id="TIGR00172">
    <property type="entry name" value="maf"/>
    <property type="match status" value="1"/>
</dbReference>
<dbReference type="EMBL" id="FOHV01000026">
    <property type="protein sequence ID" value="SET44078.1"/>
    <property type="molecule type" value="Genomic_DNA"/>
</dbReference>
<keyword evidence="3 4" id="KW-0546">Nucleotide metabolism</keyword>
<name>A0A1I0EFM0_9GAMM</name>
<keyword evidence="4" id="KW-0963">Cytoplasm</keyword>
<evidence type="ECO:0000313" key="6">
    <source>
        <dbReference type="Proteomes" id="UP000242642"/>
    </source>
</evidence>
<feature type="site" description="Important for substrate specificity" evidence="4">
    <location>
        <position position="154"/>
    </location>
</feature>
<gene>
    <name evidence="5" type="ORF">SAMN02583745_02368</name>
</gene>
<feature type="active site" description="Proton acceptor" evidence="4">
    <location>
        <position position="71"/>
    </location>
</feature>
<dbReference type="OrthoDB" id="9807767at2"/>
<feature type="site" description="Important for substrate specificity" evidence="4">
    <location>
        <position position="72"/>
    </location>
</feature>
<dbReference type="GO" id="GO:0005737">
    <property type="term" value="C:cytoplasm"/>
    <property type="evidence" value="ECO:0007669"/>
    <property type="project" value="UniProtKB-SubCell"/>
</dbReference>
<comment type="caution">
    <text evidence="4">Lacks conserved residue(s) required for the propagation of feature annotation.</text>
</comment>
<dbReference type="GO" id="GO:0036221">
    <property type="term" value="F:UTP diphosphatase activity"/>
    <property type="evidence" value="ECO:0007669"/>
    <property type="project" value="RHEA"/>
</dbReference>
<evidence type="ECO:0000256" key="2">
    <source>
        <dbReference type="ARBA" id="ARBA00022801"/>
    </source>
</evidence>
<dbReference type="PIRSF" id="PIRSF006305">
    <property type="entry name" value="Maf"/>
    <property type="match status" value="1"/>
</dbReference>
<dbReference type="InterPro" id="IPR003697">
    <property type="entry name" value="Maf-like"/>
</dbReference>
<evidence type="ECO:0000256" key="4">
    <source>
        <dbReference type="HAMAP-Rule" id="MF_00528"/>
    </source>
</evidence>